<dbReference type="InterPro" id="IPR000250">
    <property type="entry name" value="Peptidase_G1"/>
</dbReference>
<proteinExistence type="predicted"/>
<sequence>MSVAMKLSATLLLLGAGLSAVAALDVSVAKEAHRLAIERREASRDEAHTLQSRTNNRSRSRNWSGGAVTNDRYQSVTAEVIIPNITFPYGYDPKTTYSSSVWVGISGYDDFCDVAGQTGLIQGGYYYLYDKEGDFGVFAFYEWFPDGPVFLDDTEKILTNIGDHVRMTVTQKNNNTGTYTWENLTQGKKFEKSLTAPTNGSLCTNTAEWVIESFMSEKDHTSLYPDFGELKFINIKAVAESGKPASLSDAYFYDAEPLLNGKRLTNCAIQPETASTTCSWLGYKDIFSS</sequence>
<dbReference type="CDD" id="cd13426">
    <property type="entry name" value="Peptidase_G1"/>
    <property type="match status" value="1"/>
</dbReference>
<dbReference type="PANTHER" id="PTHR37536">
    <property type="entry name" value="PUTATIVE (AFU_ORTHOLOGUE AFUA_3G02970)-RELATED"/>
    <property type="match status" value="1"/>
</dbReference>
<keyword evidence="3" id="KW-0732">Signal</keyword>
<feature type="region of interest" description="Disordered" evidence="2">
    <location>
        <begin position="44"/>
        <end position="65"/>
    </location>
</feature>
<organism evidence="4 5">
    <name type="scientific">Colletotrichum destructivum</name>
    <dbReference type="NCBI Taxonomy" id="34406"/>
    <lineage>
        <taxon>Eukaryota</taxon>
        <taxon>Fungi</taxon>
        <taxon>Dikarya</taxon>
        <taxon>Ascomycota</taxon>
        <taxon>Pezizomycotina</taxon>
        <taxon>Sordariomycetes</taxon>
        <taxon>Hypocreomycetidae</taxon>
        <taxon>Glomerellales</taxon>
        <taxon>Glomerellaceae</taxon>
        <taxon>Colletotrichum</taxon>
        <taxon>Colletotrichum destructivum species complex</taxon>
    </lineage>
</organism>
<evidence type="ECO:0000313" key="4">
    <source>
        <dbReference type="EMBL" id="WQF87604.1"/>
    </source>
</evidence>
<dbReference type="GO" id="GO:0070007">
    <property type="term" value="F:glutamic-type endopeptidase activity"/>
    <property type="evidence" value="ECO:0007669"/>
    <property type="project" value="InterPro"/>
</dbReference>
<name>A0AAX4IWI5_9PEZI</name>
<dbReference type="InterPro" id="IPR038656">
    <property type="entry name" value="Peptidase_G1_sf"/>
</dbReference>
<evidence type="ECO:0000256" key="2">
    <source>
        <dbReference type="SAM" id="MobiDB-lite"/>
    </source>
</evidence>
<dbReference type="SUPFAM" id="SSF49899">
    <property type="entry name" value="Concanavalin A-like lectins/glucanases"/>
    <property type="match status" value="1"/>
</dbReference>
<dbReference type="EMBL" id="CP137312">
    <property type="protein sequence ID" value="WQF87604.1"/>
    <property type="molecule type" value="Genomic_DNA"/>
</dbReference>
<dbReference type="RefSeq" id="XP_062784825.1">
    <property type="nucleotide sequence ID" value="XM_062928774.1"/>
</dbReference>
<evidence type="ECO:0000256" key="1">
    <source>
        <dbReference type="PIRSR" id="PIRSR600250-50"/>
    </source>
</evidence>
<dbReference type="GO" id="GO:0006508">
    <property type="term" value="P:proteolysis"/>
    <property type="evidence" value="ECO:0007669"/>
    <property type="project" value="InterPro"/>
</dbReference>
<feature type="signal peptide" evidence="3">
    <location>
        <begin position="1"/>
        <end position="23"/>
    </location>
</feature>
<feature type="chain" id="PRO_5044016507" evidence="3">
    <location>
        <begin position="24"/>
        <end position="289"/>
    </location>
</feature>
<dbReference type="InterPro" id="IPR013320">
    <property type="entry name" value="ConA-like_dom_sf"/>
</dbReference>
<dbReference type="GeneID" id="87949118"/>
<protein>
    <submittedName>
        <fullName evidence="4">Peptidase G1, concanavalin A-like lectin/glucanase domain superfamily</fullName>
    </submittedName>
</protein>
<accession>A0AAX4IWI5</accession>
<reference evidence="5" key="1">
    <citation type="journal article" date="2023" name="bioRxiv">
        <title>Complete genome of the Medicago anthracnose fungus, Colletotrichum destructivum, reveals a mini-chromosome-like region within a core chromosome.</title>
        <authorList>
            <person name="Lapalu N."/>
            <person name="Simon A."/>
            <person name="Lu A."/>
            <person name="Plaumann P.-L."/>
            <person name="Amselem J."/>
            <person name="Pigne S."/>
            <person name="Auger A."/>
            <person name="Koch C."/>
            <person name="Dallery J.-F."/>
            <person name="O'Connell R.J."/>
        </authorList>
    </citation>
    <scope>NUCLEOTIDE SEQUENCE [LARGE SCALE GENOMIC DNA]</scope>
    <source>
        <strain evidence="5">CBS 520.97</strain>
    </source>
</reference>
<feature type="compositionally biased region" description="Low complexity" evidence="2">
    <location>
        <begin position="52"/>
        <end position="64"/>
    </location>
</feature>
<dbReference type="AlphaFoldDB" id="A0AAX4IWI5"/>
<feature type="active site" description="Proton acceptor" evidence="1">
    <location>
        <position position="212"/>
    </location>
</feature>
<dbReference type="PANTHER" id="PTHR37536:SF1">
    <property type="entry name" value="ASPERGILLOPEPSIN, PUTAITVE (AFU_ORTHOLOGUE AFUA_7G01200)"/>
    <property type="match status" value="1"/>
</dbReference>
<evidence type="ECO:0000256" key="3">
    <source>
        <dbReference type="SAM" id="SignalP"/>
    </source>
</evidence>
<gene>
    <name evidence="4" type="ORF">CDEST_12618</name>
</gene>
<dbReference type="Gene3D" id="2.60.120.700">
    <property type="entry name" value="Peptidase G1"/>
    <property type="match status" value="1"/>
</dbReference>
<dbReference type="KEGG" id="cdet:87949118"/>
<evidence type="ECO:0000313" key="5">
    <source>
        <dbReference type="Proteomes" id="UP001322277"/>
    </source>
</evidence>
<keyword evidence="5" id="KW-1185">Reference proteome</keyword>
<dbReference type="Pfam" id="PF01828">
    <property type="entry name" value="Peptidase_A4"/>
    <property type="match status" value="1"/>
</dbReference>
<dbReference type="Proteomes" id="UP001322277">
    <property type="component" value="Chromosome 8"/>
</dbReference>